<evidence type="ECO:0000313" key="9">
    <source>
        <dbReference type="Proteomes" id="UP001652582"/>
    </source>
</evidence>
<gene>
    <name evidence="10" type="primary">LOC112056928</name>
</gene>
<dbReference type="RefSeq" id="XP_023953186.2">
    <property type="nucleotide sequence ID" value="XM_024097418.2"/>
</dbReference>
<dbReference type="InterPro" id="IPR040043">
    <property type="entry name" value="ACTMAP"/>
</dbReference>
<dbReference type="PANTHER" id="PTHR28631">
    <property type="entry name" value="UPF0692 PROTEIN C19ORF54"/>
    <property type="match status" value="1"/>
</dbReference>
<protein>
    <recommendedName>
        <fullName evidence="5">Actin maturation protease</fullName>
    </recommendedName>
    <alternativeName>
        <fullName evidence="6">Actin aminopeptidase ACTMAP</fullName>
    </alternativeName>
</protein>
<evidence type="ECO:0000256" key="8">
    <source>
        <dbReference type="SAM" id="MobiDB-lite"/>
    </source>
</evidence>
<dbReference type="Proteomes" id="UP001652582">
    <property type="component" value="Chromosome 21"/>
</dbReference>
<dbReference type="KEGG" id="bany:112056928"/>
<feature type="compositionally biased region" description="Pro residues" evidence="8">
    <location>
        <begin position="1"/>
        <end position="21"/>
    </location>
</feature>
<proteinExistence type="inferred from homology"/>
<feature type="region of interest" description="Disordered" evidence="8">
    <location>
        <begin position="1"/>
        <end position="32"/>
    </location>
</feature>
<dbReference type="GO" id="GO:0004177">
    <property type="term" value="F:aminopeptidase activity"/>
    <property type="evidence" value="ECO:0007669"/>
    <property type="project" value="UniProtKB-KW"/>
</dbReference>
<dbReference type="PANTHER" id="PTHR28631:SF1">
    <property type="entry name" value="ACTIN MATURATION PROTEASE"/>
    <property type="match status" value="1"/>
</dbReference>
<evidence type="ECO:0000256" key="7">
    <source>
        <dbReference type="ARBA" id="ARBA00049041"/>
    </source>
</evidence>
<evidence type="ECO:0000256" key="5">
    <source>
        <dbReference type="ARBA" id="ARBA00034848"/>
    </source>
</evidence>
<comment type="catalytic activity">
    <reaction evidence="7">
        <text>N-terminal N(alpha)-acetyl-L-cysteinyl-L-aspartyl-[protein] + H2O = N-terminal L-aspartyl-[protein] + N-acetyl-L-cysteine</text>
        <dbReference type="Rhea" id="RHEA:74579"/>
        <dbReference type="Rhea" id="RHEA-COMP:12669"/>
        <dbReference type="Rhea" id="RHEA-COMP:18395"/>
        <dbReference type="ChEBI" id="CHEBI:15377"/>
        <dbReference type="ChEBI" id="CHEBI:64720"/>
        <dbReference type="ChEBI" id="CHEBI:78236"/>
        <dbReference type="ChEBI" id="CHEBI:193599"/>
    </reaction>
    <physiologicalReaction direction="left-to-right" evidence="7">
        <dbReference type="Rhea" id="RHEA:74580"/>
    </physiologicalReaction>
</comment>
<comment type="similarity">
    <text evidence="4">Belongs to the ACTMAP family.</text>
</comment>
<accession>A0A6J1P5W3</accession>
<dbReference type="OrthoDB" id="198816at2759"/>
<evidence type="ECO:0000256" key="3">
    <source>
        <dbReference type="ARBA" id="ARBA00022801"/>
    </source>
</evidence>
<evidence type="ECO:0000256" key="6">
    <source>
        <dbReference type="ARBA" id="ARBA00034908"/>
    </source>
</evidence>
<dbReference type="GeneID" id="112056928"/>
<keyword evidence="3" id="KW-0378">Hydrolase</keyword>
<dbReference type="AlphaFoldDB" id="A0A6J1P5W3"/>
<sequence>MCTIPPSPPLPPPPPPLPSCPPSTDSPKSCDSSPTFSYSDVCEWASHEPQLWEVCAKNSICLHEAPFQYKYKYFESIMQVGPTCGLVALSMLLNGEVSPDELLNITKMEGYSHNGEMFSCNDMGRLAEKAISLAELDNINFCVKTGGLFSEEIILELLNGAVLLVAYDADFNHSPCLRHGHTAHWALVCGIVMAADPGEDYISDPKNVYVLCKHGKSRYLAAWTLEELDKSNKNLWEFSPKKQEDGLLYVLPEGGIGGKNGLRNQFLIFNGL</sequence>
<evidence type="ECO:0000256" key="2">
    <source>
        <dbReference type="ARBA" id="ARBA00022670"/>
    </source>
</evidence>
<evidence type="ECO:0000256" key="4">
    <source>
        <dbReference type="ARBA" id="ARBA00034725"/>
    </source>
</evidence>
<evidence type="ECO:0000313" key="10">
    <source>
        <dbReference type="RefSeq" id="XP_023953186.2"/>
    </source>
</evidence>
<dbReference type="GO" id="GO:0006508">
    <property type="term" value="P:proteolysis"/>
    <property type="evidence" value="ECO:0007669"/>
    <property type="project" value="UniProtKB-KW"/>
</dbReference>
<dbReference type="Pfam" id="PF21646">
    <property type="entry name" value="ACTMAP-like_C"/>
    <property type="match status" value="1"/>
</dbReference>
<keyword evidence="2" id="KW-0645">Protease</keyword>
<name>A0A6J1P5W3_BICAN</name>
<organism evidence="9 10">
    <name type="scientific">Bicyclus anynana</name>
    <name type="common">Squinting bush brown butterfly</name>
    <dbReference type="NCBI Taxonomy" id="110368"/>
    <lineage>
        <taxon>Eukaryota</taxon>
        <taxon>Metazoa</taxon>
        <taxon>Ecdysozoa</taxon>
        <taxon>Arthropoda</taxon>
        <taxon>Hexapoda</taxon>
        <taxon>Insecta</taxon>
        <taxon>Pterygota</taxon>
        <taxon>Neoptera</taxon>
        <taxon>Endopterygota</taxon>
        <taxon>Lepidoptera</taxon>
        <taxon>Glossata</taxon>
        <taxon>Ditrysia</taxon>
        <taxon>Papilionoidea</taxon>
        <taxon>Nymphalidae</taxon>
        <taxon>Satyrinae</taxon>
        <taxon>Satyrini</taxon>
        <taxon>Mycalesina</taxon>
        <taxon>Bicyclus</taxon>
    </lineage>
</organism>
<keyword evidence="9" id="KW-1185">Reference proteome</keyword>
<keyword evidence="1" id="KW-0031">Aminopeptidase</keyword>
<evidence type="ECO:0000256" key="1">
    <source>
        <dbReference type="ARBA" id="ARBA00022438"/>
    </source>
</evidence>
<reference evidence="10" key="1">
    <citation type="submission" date="2025-08" db="UniProtKB">
        <authorList>
            <consortium name="RefSeq"/>
        </authorList>
    </citation>
    <scope>IDENTIFICATION</scope>
</reference>